<dbReference type="Gene3D" id="3.30.530.20">
    <property type="match status" value="1"/>
</dbReference>
<dbReference type="Proteomes" id="UP001143545">
    <property type="component" value="Unassembled WGS sequence"/>
</dbReference>
<organism evidence="1 2">
    <name type="scientific">Neptunitalea chrysea</name>
    <dbReference type="NCBI Taxonomy" id="1647581"/>
    <lineage>
        <taxon>Bacteria</taxon>
        <taxon>Pseudomonadati</taxon>
        <taxon>Bacteroidota</taxon>
        <taxon>Flavobacteriia</taxon>
        <taxon>Flavobacteriales</taxon>
        <taxon>Flavobacteriaceae</taxon>
        <taxon>Neptunitalea</taxon>
    </lineage>
</organism>
<protein>
    <submittedName>
        <fullName evidence="1">Potassium-transporting ATPase subunit F</fullName>
    </submittedName>
</protein>
<dbReference type="SUPFAM" id="SSF55961">
    <property type="entry name" value="Bet v1-like"/>
    <property type="match status" value="1"/>
</dbReference>
<reference evidence="1" key="1">
    <citation type="submission" date="2022-07" db="EMBL/GenBank/DDBJ databases">
        <title>Taxonomy of Novel Oxalotrophic and Methylotrophic Bacteria.</title>
        <authorList>
            <person name="Sahin N."/>
            <person name="Tani A."/>
        </authorList>
    </citation>
    <scope>NUCLEOTIDE SEQUENCE</scope>
    <source>
        <strain evidence="1">AM327</strain>
    </source>
</reference>
<sequence length="177" mass="20199">MMTLIYILLILVTLVLFLAFVAPKTYNVSRSVIVERPAAEVYNFLKYLKNQDSWSPWNKKDPNMKKTFTGTDGEIGFISAWEGNKDVGAGEQELTNFVEGSFVQSKLRFFKPWKSESDAYLRVEEVAIGAKVTWGFAGKNPFPFSIFMLFMNMDKAVGKDFEEGLQNLKDILEKPEN</sequence>
<dbReference type="CDD" id="cd07818">
    <property type="entry name" value="SRPBCC_1"/>
    <property type="match status" value="1"/>
</dbReference>
<dbReference type="AlphaFoldDB" id="A0A9W6EWE0"/>
<keyword evidence="2" id="KW-1185">Reference proteome</keyword>
<accession>A0A9W6EWE0</accession>
<evidence type="ECO:0000313" key="1">
    <source>
        <dbReference type="EMBL" id="GLB53752.1"/>
    </source>
</evidence>
<dbReference type="Pfam" id="PF10604">
    <property type="entry name" value="Polyketide_cyc2"/>
    <property type="match status" value="1"/>
</dbReference>
<dbReference type="EMBL" id="BRVP01000023">
    <property type="protein sequence ID" value="GLB53752.1"/>
    <property type="molecule type" value="Genomic_DNA"/>
</dbReference>
<dbReference type="InterPro" id="IPR019587">
    <property type="entry name" value="Polyketide_cyclase/dehydratase"/>
</dbReference>
<gene>
    <name evidence="1" type="ORF">NBRC110019_27930</name>
</gene>
<comment type="caution">
    <text evidence="1">The sequence shown here is derived from an EMBL/GenBank/DDBJ whole genome shotgun (WGS) entry which is preliminary data.</text>
</comment>
<name>A0A9W6EWE0_9FLAO</name>
<proteinExistence type="predicted"/>
<dbReference type="RefSeq" id="WP_281755943.1">
    <property type="nucleotide sequence ID" value="NZ_BRVP01000023.1"/>
</dbReference>
<dbReference type="InterPro" id="IPR023393">
    <property type="entry name" value="START-like_dom_sf"/>
</dbReference>
<evidence type="ECO:0000313" key="2">
    <source>
        <dbReference type="Proteomes" id="UP001143545"/>
    </source>
</evidence>